<dbReference type="InterPro" id="IPR009057">
    <property type="entry name" value="Homeodomain-like_sf"/>
</dbReference>
<evidence type="ECO:0000259" key="4">
    <source>
        <dbReference type="PROSITE" id="PS01124"/>
    </source>
</evidence>
<evidence type="ECO:0000256" key="1">
    <source>
        <dbReference type="ARBA" id="ARBA00023015"/>
    </source>
</evidence>
<dbReference type="Pfam" id="PF12833">
    <property type="entry name" value="HTH_18"/>
    <property type="match status" value="1"/>
</dbReference>
<dbReference type="PANTHER" id="PTHR11019">
    <property type="entry name" value="HTH-TYPE TRANSCRIPTIONAL REGULATOR NIMR"/>
    <property type="match status" value="1"/>
</dbReference>
<dbReference type="RefSeq" id="WP_024903210.1">
    <property type="nucleotide sequence ID" value="NZ_CADFGU010000007.1"/>
</dbReference>
<dbReference type="GO" id="GO:0003700">
    <property type="term" value="F:DNA-binding transcription factor activity"/>
    <property type="evidence" value="ECO:0007669"/>
    <property type="project" value="InterPro"/>
</dbReference>
<name>A0A0F5JZQ6_9BURK</name>
<evidence type="ECO:0000256" key="2">
    <source>
        <dbReference type="ARBA" id="ARBA00023125"/>
    </source>
</evidence>
<gene>
    <name evidence="5" type="ORF">WM40_12520</name>
</gene>
<keyword evidence="6" id="KW-1185">Reference proteome</keyword>
<evidence type="ECO:0000313" key="5">
    <source>
        <dbReference type="EMBL" id="KKB63313.1"/>
    </source>
</evidence>
<dbReference type="STRING" id="28092.WM40_12520"/>
<reference evidence="5 6" key="1">
    <citation type="submission" date="2015-03" db="EMBL/GenBank/DDBJ databases">
        <title>Draft Genome Sequence of Burkholderia andropogonis type strain ICMP2807, isolated from Sorghum bicolor.</title>
        <authorList>
            <person name="Lopes-Santos L."/>
            <person name="Castro D.B."/>
            <person name="Ottoboni L.M."/>
            <person name="Park D."/>
            <person name="Weirc B.S."/>
            <person name="Destefano S.A."/>
        </authorList>
    </citation>
    <scope>NUCLEOTIDE SEQUENCE [LARGE SCALE GENOMIC DNA]</scope>
    <source>
        <strain evidence="5 6">ICMP2807</strain>
    </source>
</reference>
<dbReference type="EMBL" id="LAQU01000011">
    <property type="protein sequence ID" value="KKB63313.1"/>
    <property type="molecule type" value="Genomic_DNA"/>
</dbReference>
<accession>A0A0F5JZQ6</accession>
<sequence length="328" mass="35946">MSSNADVFADWLLTGLDVKSTLFHMGQYCGAWRASTQGRGKASFHIILHGQCWLHLRAQGAIPARSLVLRQGDAVFLLSDIAHCLSSDPQAPTDNCYKRGTMTSLSNSGESVPESLGLACGFFEFQSESDHFLLEFLPDYLVARQDAPSQQGVRQIFELIRVEAQRSPNTPSPLIARLTSILFVYALRALDEDDALAPCCWTLLRHHAFAPLVAAIVSAPGDDWSTARMADYLHMSRATFCKRFVALSGQSPGQFVTLVRMKAAAKMLRNGTSTPDAAEEVGYRSESAFAQAFKRVTGIQPGVWRRGFPLPAGSNGVEHDSRRLVPSL</sequence>
<evidence type="ECO:0000256" key="3">
    <source>
        <dbReference type="ARBA" id="ARBA00023163"/>
    </source>
</evidence>
<keyword evidence="2" id="KW-0238">DNA-binding</keyword>
<proteinExistence type="predicted"/>
<dbReference type="Proteomes" id="UP000033618">
    <property type="component" value="Unassembled WGS sequence"/>
</dbReference>
<feature type="domain" description="HTH araC/xylS-type" evidence="4">
    <location>
        <begin position="210"/>
        <end position="307"/>
    </location>
</feature>
<keyword evidence="1" id="KW-0805">Transcription regulation</keyword>
<dbReference type="OrthoDB" id="9789899at2"/>
<dbReference type="PROSITE" id="PS01124">
    <property type="entry name" value="HTH_ARAC_FAMILY_2"/>
    <property type="match status" value="1"/>
</dbReference>
<dbReference type="SUPFAM" id="SSF46689">
    <property type="entry name" value="Homeodomain-like"/>
    <property type="match status" value="2"/>
</dbReference>
<dbReference type="GO" id="GO:0043565">
    <property type="term" value="F:sequence-specific DNA binding"/>
    <property type="evidence" value="ECO:0007669"/>
    <property type="project" value="InterPro"/>
</dbReference>
<keyword evidence="3" id="KW-0804">Transcription</keyword>
<dbReference type="PATRIC" id="fig|28092.6.peg.2946"/>
<evidence type="ECO:0000313" key="6">
    <source>
        <dbReference type="Proteomes" id="UP000033618"/>
    </source>
</evidence>
<dbReference type="Gene3D" id="1.10.10.60">
    <property type="entry name" value="Homeodomain-like"/>
    <property type="match status" value="1"/>
</dbReference>
<protein>
    <submittedName>
        <fullName evidence="5">Cupin</fullName>
    </submittedName>
</protein>
<dbReference type="PANTHER" id="PTHR11019:SF159">
    <property type="entry name" value="TRANSCRIPTIONAL REGULATOR-RELATED"/>
    <property type="match status" value="1"/>
</dbReference>
<dbReference type="InterPro" id="IPR032783">
    <property type="entry name" value="AraC_lig"/>
</dbReference>
<dbReference type="AlphaFoldDB" id="A0A0F5JZQ6"/>
<organism evidence="5 6">
    <name type="scientific">Robbsia andropogonis</name>
    <dbReference type="NCBI Taxonomy" id="28092"/>
    <lineage>
        <taxon>Bacteria</taxon>
        <taxon>Pseudomonadati</taxon>
        <taxon>Pseudomonadota</taxon>
        <taxon>Betaproteobacteria</taxon>
        <taxon>Burkholderiales</taxon>
        <taxon>Burkholderiaceae</taxon>
        <taxon>Robbsia</taxon>
    </lineage>
</organism>
<dbReference type="InterPro" id="IPR018060">
    <property type="entry name" value="HTH_AraC"/>
</dbReference>
<dbReference type="SMART" id="SM00342">
    <property type="entry name" value="HTH_ARAC"/>
    <property type="match status" value="1"/>
</dbReference>
<dbReference type="Pfam" id="PF12852">
    <property type="entry name" value="Cupin_6"/>
    <property type="match status" value="1"/>
</dbReference>
<comment type="caution">
    <text evidence="5">The sequence shown here is derived from an EMBL/GenBank/DDBJ whole genome shotgun (WGS) entry which is preliminary data.</text>
</comment>